<organism evidence="4 5">
    <name type="scientific">Paraphoma chrysanthemicola</name>
    <dbReference type="NCBI Taxonomy" id="798071"/>
    <lineage>
        <taxon>Eukaryota</taxon>
        <taxon>Fungi</taxon>
        <taxon>Dikarya</taxon>
        <taxon>Ascomycota</taxon>
        <taxon>Pezizomycotina</taxon>
        <taxon>Dothideomycetes</taxon>
        <taxon>Pleosporomycetidae</taxon>
        <taxon>Pleosporales</taxon>
        <taxon>Pleosporineae</taxon>
        <taxon>Phaeosphaeriaceae</taxon>
        <taxon>Paraphoma</taxon>
    </lineage>
</organism>
<feature type="region of interest" description="Disordered" evidence="3">
    <location>
        <begin position="120"/>
        <end position="139"/>
    </location>
</feature>
<gene>
    <name evidence="4" type="ORF">FB567DRAFT_535827</name>
</gene>
<reference evidence="4" key="1">
    <citation type="journal article" date="2021" name="Nat. Commun.">
        <title>Genetic determinants of endophytism in the Arabidopsis root mycobiome.</title>
        <authorList>
            <person name="Mesny F."/>
            <person name="Miyauchi S."/>
            <person name="Thiergart T."/>
            <person name="Pickel B."/>
            <person name="Atanasova L."/>
            <person name="Karlsson M."/>
            <person name="Huettel B."/>
            <person name="Barry K.W."/>
            <person name="Haridas S."/>
            <person name="Chen C."/>
            <person name="Bauer D."/>
            <person name="Andreopoulos W."/>
            <person name="Pangilinan J."/>
            <person name="LaButti K."/>
            <person name="Riley R."/>
            <person name="Lipzen A."/>
            <person name="Clum A."/>
            <person name="Drula E."/>
            <person name="Henrissat B."/>
            <person name="Kohler A."/>
            <person name="Grigoriev I.V."/>
            <person name="Martin F.M."/>
            <person name="Hacquard S."/>
        </authorList>
    </citation>
    <scope>NUCLEOTIDE SEQUENCE</scope>
    <source>
        <strain evidence="4">MPI-SDFR-AT-0120</strain>
    </source>
</reference>
<dbReference type="PANTHER" id="PTHR24198:SF165">
    <property type="entry name" value="ANKYRIN REPEAT-CONTAINING PROTEIN-RELATED"/>
    <property type="match status" value="1"/>
</dbReference>
<comment type="caution">
    <text evidence="4">The sequence shown here is derived from an EMBL/GenBank/DDBJ whole genome shotgun (WGS) entry which is preliminary data.</text>
</comment>
<keyword evidence="1" id="KW-0677">Repeat</keyword>
<keyword evidence="5" id="KW-1185">Reference proteome</keyword>
<dbReference type="OrthoDB" id="539213at2759"/>
<dbReference type="Gene3D" id="1.25.40.20">
    <property type="entry name" value="Ankyrin repeat-containing domain"/>
    <property type="match status" value="2"/>
</dbReference>
<sequence length="258" mass="28370">MRLPITLRDAICSNEMETICAELTAHPDTNLEQLDACLVLAMPQGNEEIIKLLLQLGAQLDHESTRAAIEREDASILQLLVESGWDMNTTKYGRTPLHNALYHQVSLRWLLSHGANPNIKSQSYTPGGTKSSHTPMSEAAELSDPTPLLILLSHGATLDPEAIFHAIGIRRSDNGIATLTTLIANGADVNFFSKRWLTPLYRAVYVNDETKLRLLLAHGADATFQTGARKLTPLAFARNRKNEKLAAILEGAERQGKT</sequence>
<dbReference type="InterPro" id="IPR002110">
    <property type="entry name" value="Ankyrin_rpt"/>
</dbReference>
<dbReference type="Pfam" id="PF12796">
    <property type="entry name" value="Ank_2"/>
    <property type="match status" value="1"/>
</dbReference>
<dbReference type="AlphaFoldDB" id="A0A8K0QYR4"/>
<keyword evidence="2" id="KW-0040">ANK repeat</keyword>
<evidence type="ECO:0000313" key="4">
    <source>
        <dbReference type="EMBL" id="KAH7076266.1"/>
    </source>
</evidence>
<dbReference type="Proteomes" id="UP000813461">
    <property type="component" value="Unassembled WGS sequence"/>
</dbReference>
<dbReference type="EMBL" id="JAGMVJ010000019">
    <property type="protein sequence ID" value="KAH7076266.1"/>
    <property type="molecule type" value="Genomic_DNA"/>
</dbReference>
<name>A0A8K0QYR4_9PLEO</name>
<proteinExistence type="predicted"/>
<evidence type="ECO:0000256" key="2">
    <source>
        <dbReference type="ARBA" id="ARBA00023043"/>
    </source>
</evidence>
<accession>A0A8K0QYR4</accession>
<protein>
    <submittedName>
        <fullName evidence="4">Ankyrin repeat-containing domain protein</fullName>
    </submittedName>
</protein>
<evidence type="ECO:0000313" key="5">
    <source>
        <dbReference type="Proteomes" id="UP000813461"/>
    </source>
</evidence>
<evidence type="ECO:0000256" key="1">
    <source>
        <dbReference type="ARBA" id="ARBA00022737"/>
    </source>
</evidence>
<evidence type="ECO:0000256" key="3">
    <source>
        <dbReference type="SAM" id="MobiDB-lite"/>
    </source>
</evidence>
<dbReference type="SMART" id="SM00248">
    <property type="entry name" value="ANK"/>
    <property type="match status" value="4"/>
</dbReference>
<feature type="compositionally biased region" description="Polar residues" evidence="3">
    <location>
        <begin position="120"/>
        <end position="135"/>
    </location>
</feature>
<dbReference type="PANTHER" id="PTHR24198">
    <property type="entry name" value="ANKYRIN REPEAT AND PROTEIN KINASE DOMAIN-CONTAINING PROTEIN"/>
    <property type="match status" value="1"/>
</dbReference>
<dbReference type="InterPro" id="IPR036770">
    <property type="entry name" value="Ankyrin_rpt-contain_sf"/>
</dbReference>
<dbReference type="SUPFAM" id="SSF48403">
    <property type="entry name" value="Ankyrin repeat"/>
    <property type="match status" value="1"/>
</dbReference>